<evidence type="ECO:0000256" key="2">
    <source>
        <dbReference type="ARBA" id="ARBA00023015"/>
    </source>
</evidence>
<sequence length="489" mass="54917">MPISEDEIEYGYGSHNPPMHSGGMSKAEQRRSNKPIMEKRRRARINHCLDELKSLILDAMNKDPARHSKLEKADILEMTVKHLQTIQRQQLTLAVSADPTVVHKFRTGFAECSAEVGRYIGRMEGVEPGVKQRLASHLNNCVNGLHQISQYPLPNPSHPQGNPGEDVNNNTASARLQMLSGLQLIPSRLPTGELALLLPNSQHLPFFPSDNQVSTTTESPNATVTSNSIDRSRHSAFTAVGKDKLPSKSPLPSPTSTTASSFGEESCDHPYPSPTHPPEVTSTSEHPRTPLDSNLIDNQKLQKTTDHQNLLRITPSYFSNLREDSQNQNFPRFPTAAIKAIQTPLTVITSDEMLKERPQRFLDSNPLENTYKDPLDFSKKKDSFPVPYSSSLKRPHQEITSDKLLIKSTEYQPPLKMPKMFSDNHYQTNSVIERRSLFEIQNQGSNLPGENPFHIGPNPPLQERVHTTDSHNQPSTSSTEVSRDMWRPW</sequence>
<dbReference type="Pfam" id="PF00010">
    <property type="entry name" value="HLH"/>
    <property type="match status" value="1"/>
</dbReference>
<dbReference type="SUPFAM" id="SSF47459">
    <property type="entry name" value="HLH, helix-loop-helix DNA-binding domain"/>
    <property type="match status" value="1"/>
</dbReference>
<evidence type="ECO:0000259" key="8">
    <source>
        <dbReference type="PROSITE" id="PS51054"/>
    </source>
</evidence>
<evidence type="ECO:0000256" key="5">
    <source>
        <dbReference type="ARBA" id="ARBA00023242"/>
    </source>
</evidence>
<dbReference type="GO" id="GO:1990837">
    <property type="term" value="F:sequence-specific double-stranded DNA binding"/>
    <property type="evidence" value="ECO:0007669"/>
    <property type="project" value="UniProtKB-ARBA"/>
</dbReference>
<dbReference type="PANTHER" id="PTHR10985">
    <property type="entry name" value="BASIC HELIX-LOOP-HELIX TRANSCRIPTION FACTOR, HES-RELATED"/>
    <property type="match status" value="1"/>
</dbReference>
<evidence type="ECO:0000256" key="1">
    <source>
        <dbReference type="ARBA" id="ARBA00004123"/>
    </source>
</evidence>
<dbReference type="SMART" id="SM00353">
    <property type="entry name" value="HLH"/>
    <property type="match status" value="1"/>
</dbReference>
<gene>
    <name evidence="9" type="ORF">g.11902</name>
</gene>
<dbReference type="InterPro" id="IPR003650">
    <property type="entry name" value="Orange_dom"/>
</dbReference>
<feature type="compositionally biased region" description="Low complexity" evidence="6">
    <location>
        <begin position="247"/>
        <end position="261"/>
    </location>
</feature>
<keyword evidence="4" id="KW-0804">Transcription</keyword>
<evidence type="ECO:0000256" key="6">
    <source>
        <dbReference type="SAM" id="MobiDB-lite"/>
    </source>
</evidence>
<keyword evidence="3" id="KW-0238">DNA-binding</keyword>
<accession>A0A1B6JKW1</accession>
<feature type="region of interest" description="Disordered" evidence="6">
    <location>
        <begin position="1"/>
        <end position="39"/>
    </location>
</feature>
<dbReference type="PROSITE" id="PS51054">
    <property type="entry name" value="ORANGE"/>
    <property type="match status" value="1"/>
</dbReference>
<feature type="domain" description="Orange" evidence="8">
    <location>
        <begin position="105"/>
        <end position="138"/>
    </location>
</feature>
<feature type="region of interest" description="Disordered" evidence="6">
    <location>
        <begin position="208"/>
        <end position="293"/>
    </location>
</feature>
<feature type="domain" description="BHLH" evidence="7">
    <location>
        <begin position="29"/>
        <end position="86"/>
    </location>
</feature>
<dbReference type="InterPro" id="IPR036638">
    <property type="entry name" value="HLH_DNA-bd_sf"/>
</dbReference>
<dbReference type="GO" id="GO:0005634">
    <property type="term" value="C:nucleus"/>
    <property type="evidence" value="ECO:0007669"/>
    <property type="project" value="UniProtKB-SubCell"/>
</dbReference>
<organism evidence="9">
    <name type="scientific">Homalodisca liturata</name>
    <dbReference type="NCBI Taxonomy" id="320908"/>
    <lineage>
        <taxon>Eukaryota</taxon>
        <taxon>Metazoa</taxon>
        <taxon>Ecdysozoa</taxon>
        <taxon>Arthropoda</taxon>
        <taxon>Hexapoda</taxon>
        <taxon>Insecta</taxon>
        <taxon>Pterygota</taxon>
        <taxon>Neoptera</taxon>
        <taxon>Paraneoptera</taxon>
        <taxon>Hemiptera</taxon>
        <taxon>Auchenorrhyncha</taxon>
        <taxon>Membracoidea</taxon>
        <taxon>Cicadellidae</taxon>
        <taxon>Cicadellinae</taxon>
        <taxon>Proconiini</taxon>
        <taxon>Homalodisca</taxon>
    </lineage>
</organism>
<protein>
    <recommendedName>
        <fullName evidence="10">BHLH domain-containing protein</fullName>
    </recommendedName>
</protein>
<feature type="compositionally biased region" description="Polar residues" evidence="6">
    <location>
        <begin position="470"/>
        <end position="480"/>
    </location>
</feature>
<name>A0A1B6JKW1_9HEMI</name>
<evidence type="ECO:0000256" key="4">
    <source>
        <dbReference type="ARBA" id="ARBA00023163"/>
    </source>
</evidence>
<keyword evidence="5" id="KW-0539">Nucleus</keyword>
<dbReference type="CDD" id="cd18913">
    <property type="entry name" value="bHLH-O_hairy_like"/>
    <property type="match status" value="1"/>
</dbReference>
<comment type="subcellular location">
    <subcellularLocation>
        <location evidence="1">Nucleus</location>
    </subcellularLocation>
</comment>
<dbReference type="PROSITE" id="PS50888">
    <property type="entry name" value="BHLH"/>
    <property type="match status" value="1"/>
</dbReference>
<dbReference type="InterPro" id="IPR011598">
    <property type="entry name" value="bHLH_dom"/>
</dbReference>
<dbReference type="SUPFAM" id="SSF158457">
    <property type="entry name" value="Orange domain-like"/>
    <property type="match status" value="1"/>
</dbReference>
<evidence type="ECO:0000313" key="9">
    <source>
        <dbReference type="EMBL" id="JAS99742.1"/>
    </source>
</evidence>
<dbReference type="AlphaFoldDB" id="A0A1B6JKW1"/>
<dbReference type="InterPro" id="IPR050370">
    <property type="entry name" value="HES_HEY"/>
</dbReference>
<evidence type="ECO:0008006" key="10">
    <source>
        <dbReference type="Google" id="ProtNLM"/>
    </source>
</evidence>
<dbReference type="Gene3D" id="4.10.280.10">
    <property type="entry name" value="Helix-loop-helix DNA-binding domain"/>
    <property type="match status" value="1"/>
</dbReference>
<dbReference type="GO" id="GO:0046983">
    <property type="term" value="F:protein dimerization activity"/>
    <property type="evidence" value="ECO:0007669"/>
    <property type="project" value="InterPro"/>
</dbReference>
<dbReference type="Gene3D" id="6.10.250.980">
    <property type="match status" value="1"/>
</dbReference>
<evidence type="ECO:0000259" key="7">
    <source>
        <dbReference type="PROSITE" id="PS50888"/>
    </source>
</evidence>
<feature type="region of interest" description="Disordered" evidence="6">
    <location>
        <begin position="151"/>
        <end position="170"/>
    </location>
</feature>
<dbReference type="GO" id="GO:0006355">
    <property type="term" value="P:regulation of DNA-templated transcription"/>
    <property type="evidence" value="ECO:0007669"/>
    <property type="project" value="InterPro"/>
</dbReference>
<dbReference type="Pfam" id="PF07527">
    <property type="entry name" value="Hairy_orange"/>
    <property type="match status" value="1"/>
</dbReference>
<dbReference type="FunFam" id="4.10.280.10:FF:000009">
    <property type="entry name" value="Transcription factor HES-1"/>
    <property type="match status" value="1"/>
</dbReference>
<feature type="region of interest" description="Disordered" evidence="6">
    <location>
        <begin position="443"/>
        <end position="489"/>
    </location>
</feature>
<keyword evidence="2" id="KW-0805">Transcription regulation</keyword>
<evidence type="ECO:0000256" key="3">
    <source>
        <dbReference type="ARBA" id="ARBA00023125"/>
    </source>
</evidence>
<dbReference type="SMART" id="SM00511">
    <property type="entry name" value="ORANGE"/>
    <property type="match status" value="1"/>
</dbReference>
<proteinExistence type="predicted"/>
<feature type="compositionally biased region" description="Polar residues" evidence="6">
    <location>
        <begin position="208"/>
        <end position="229"/>
    </location>
</feature>
<dbReference type="EMBL" id="GECU01007964">
    <property type="protein sequence ID" value="JAS99742.1"/>
    <property type="molecule type" value="Transcribed_RNA"/>
</dbReference>
<reference evidence="9" key="1">
    <citation type="submission" date="2015-11" db="EMBL/GenBank/DDBJ databases">
        <title>De novo transcriptome assembly of four potential Pierce s Disease insect vectors from Arizona vineyards.</title>
        <authorList>
            <person name="Tassone E.E."/>
        </authorList>
    </citation>
    <scope>NUCLEOTIDE SEQUENCE</scope>
</reference>